<keyword evidence="1" id="KW-0223">Dioxygenase</keyword>
<dbReference type="Proteomes" id="UP000287336">
    <property type="component" value="Unassembled WGS sequence"/>
</dbReference>
<evidence type="ECO:0000256" key="1">
    <source>
        <dbReference type="HAMAP-Rule" id="MF_02093"/>
    </source>
</evidence>
<keyword evidence="1" id="KW-0479">Metal-binding</keyword>
<feature type="transmembrane region" description="Helical" evidence="1">
    <location>
        <begin position="73"/>
        <end position="92"/>
    </location>
</feature>
<comment type="catalytic activity">
    <reaction evidence="1">
        <text>all-trans-beta-carotene + O2 = 2 all-trans-retinal</text>
        <dbReference type="Rhea" id="RHEA:32887"/>
        <dbReference type="ChEBI" id="CHEBI:15379"/>
        <dbReference type="ChEBI" id="CHEBI:17579"/>
        <dbReference type="ChEBI" id="CHEBI:17898"/>
        <dbReference type="EC" id="1.13.11.63"/>
    </reaction>
</comment>
<keyword evidence="1" id="KW-1003">Cell membrane</keyword>
<comment type="subcellular location">
    <subcellularLocation>
        <location evidence="1">Cell membrane</location>
        <topology evidence="1">Multi-pass membrane protein</topology>
    </subcellularLocation>
</comment>
<comment type="cofactor">
    <cofactor evidence="1">
        <name>Fe(2+)</name>
        <dbReference type="ChEBI" id="CHEBI:29033"/>
    </cofactor>
</comment>
<dbReference type="GO" id="GO:0005506">
    <property type="term" value="F:iron ion binding"/>
    <property type="evidence" value="ECO:0007669"/>
    <property type="project" value="UniProtKB-UniRule"/>
</dbReference>
<dbReference type="OrthoDB" id="8779153at2"/>
<dbReference type="NCBIfam" id="TIGR03753">
    <property type="entry name" value="blh_monoox"/>
    <property type="match status" value="1"/>
</dbReference>
<proteinExistence type="inferred from homology"/>
<dbReference type="EMBL" id="RZHG01000028">
    <property type="protein sequence ID" value="RUR27198.1"/>
    <property type="molecule type" value="Genomic_DNA"/>
</dbReference>
<dbReference type="GO" id="GO:0016121">
    <property type="term" value="P:carotene catabolic process"/>
    <property type="evidence" value="ECO:0007669"/>
    <property type="project" value="UniProtKB-UniRule"/>
</dbReference>
<name>A0A3S0VZ76_9GAMM</name>
<dbReference type="HAMAP" id="MF_02093">
    <property type="entry name" value="Beta_carotene_diox"/>
    <property type="match status" value="1"/>
</dbReference>
<dbReference type="GO" id="GO:0010436">
    <property type="term" value="F:carotenoid dioxygenase activity"/>
    <property type="evidence" value="ECO:0007669"/>
    <property type="project" value="UniProtKB-UniRule"/>
</dbReference>
<dbReference type="InterPro" id="IPR022270">
    <property type="entry name" value="Blh_diox"/>
</dbReference>
<feature type="binding site" evidence="1">
    <location>
        <position position="222"/>
    </location>
    <ligand>
        <name>Fe cation</name>
        <dbReference type="ChEBI" id="CHEBI:24875"/>
    </ligand>
</feature>
<feature type="transmembrane region" description="Helical" evidence="1">
    <location>
        <begin position="12"/>
        <end position="31"/>
    </location>
</feature>
<evidence type="ECO:0000313" key="3">
    <source>
        <dbReference type="Proteomes" id="UP000287336"/>
    </source>
</evidence>
<comment type="caution">
    <text evidence="2">The sequence shown here is derived from an EMBL/GenBank/DDBJ whole genome shotgun (WGS) entry which is preliminary data.</text>
</comment>
<keyword evidence="1" id="KW-1133">Transmembrane helix</keyword>
<reference evidence="2 3" key="1">
    <citation type="submission" date="2018-12" db="EMBL/GenBank/DDBJ databases">
        <title>three novel Halomonas strain isolated from plants.</title>
        <authorList>
            <person name="Sun C."/>
        </authorList>
    </citation>
    <scope>NUCLEOTIDE SEQUENCE [LARGE SCALE GENOMIC DNA]</scope>
    <source>
        <strain evidence="2 3">DSM 19434</strain>
    </source>
</reference>
<protein>
    <recommendedName>
        <fullName evidence="1">Probable beta-carotene 15,15'-dioxygenase</fullName>
        <ecNumber evidence="1">1.13.11.63</ecNumber>
    </recommendedName>
</protein>
<comment type="caution">
    <text evidence="1">Lacks conserved residue(s) required for the propagation of feature annotation.</text>
</comment>
<comment type="function">
    <text evidence="1">Catalyzes the cleavage of beta-carotene at its central double bond (15,15') to yield two molecules of all-trans-retinal.</text>
</comment>
<feature type="binding site" evidence="1">
    <location>
        <position position="53"/>
    </location>
    <ligand>
        <name>Fe cation</name>
        <dbReference type="ChEBI" id="CHEBI:24875"/>
    </ligand>
</feature>
<dbReference type="RefSeq" id="WP_126948699.1">
    <property type="nucleotide sequence ID" value="NZ_RZHG01000028.1"/>
</dbReference>
<keyword evidence="3" id="KW-1185">Reference proteome</keyword>
<comment type="similarity">
    <text evidence="1">Belongs to the Brp/Blh beta-carotene diooxygenase family.</text>
</comment>
<feature type="transmembrane region" description="Helical" evidence="1">
    <location>
        <begin position="37"/>
        <end position="61"/>
    </location>
</feature>
<dbReference type="AlphaFoldDB" id="A0A3S0VZ76"/>
<feature type="binding site" evidence="1">
    <location>
        <position position="108"/>
    </location>
    <ligand>
        <name>Fe cation</name>
        <dbReference type="ChEBI" id="CHEBI:24875"/>
    </ligand>
</feature>
<accession>A0A3S0VZ76</accession>
<feature type="binding site" evidence="1">
    <location>
        <position position="226"/>
    </location>
    <ligand>
        <name>Fe cation</name>
        <dbReference type="ChEBI" id="CHEBI:24875"/>
    </ligand>
</feature>
<keyword evidence="1" id="KW-0812">Transmembrane</keyword>
<dbReference type="GO" id="GO:0003834">
    <property type="term" value="F:beta-carotene 15,15'-dioxygenase activity"/>
    <property type="evidence" value="ECO:0007669"/>
    <property type="project" value="UniProtKB-EC"/>
</dbReference>
<organism evidence="2 3">
    <name type="scientific">Vreelandella andesensis</name>
    <dbReference type="NCBI Taxonomy" id="447567"/>
    <lineage>
        <taxon>Bacteria</taxon>
        <taxon>Pseudomonadati</taxon>
        <taxon>Pseudomonadota</taxon>
        <taxon>Gammaproteobacteria</taxon>
        <taxon>Oceanospirillales</taxon>
        <taxon>Halomonadaceae</taxon>
        <taxon>Vreelandella</taxon>
    </lineage>
</organism>
<dbReference type="EC" id="1.13.11.63" evidence="1"/>
<keyword evidence="1" id="KW-0472">Membrane</keyword>
<sequence>MHAINFATAQRHRVWAVMAALFAGAVAVWLPSVDLALQFWMIVIPVALFGLSHGGADPVIINAVKVARGRSSAQWLAGYVALMALTVAFIVWQPTLALVGFLGLSIWHFAITDCMFLPKGGHAGVGWLSGSLPIIGPMAGHPEQVAMLFAWLLQQDPALVMNIVLPAGRVLMLGWALSLVVVMALTRPSSRSAVLLELCALAAPMLLLPPLLAFAFYFCIVHSLRHFLLLLGAERQAINAIDVRMLARRAAPATAGAIVLGGISWWVMNSGAANLESAWLVDAVRVVFWGLAVLTVPHALLVALWIAPKHEVNH</sequence>
<feature type="transmembrane region" description="Helical" evidence="1">
    <location>
        <begin position="160"/>
        <end position="185"/>
    </location>
</feature>
<dbReference type="GO" id="GO:0005886">
    <property type="term" value="C:plasma membrane"/>
    <property type="evidence" value="ECO:0007669"/>
    <property type="project" value="UniProtKB-SubCell"/>
</dbReference>
<evidence type="ECO:0000313" key="2">
    <source>
        <dbReference type="EMBL" id="RUR27198.1"/>
    </source>
</evidence>
<dbReference type="Pfam" id="PF15461">
    <property type="entry name" value="BCD"/>
    <property type="match status" value="1"/>
</dbReference>
<feature type="transmembrane region" description="Helical" evidence="1">
    <location>
        <begin position="246"/>
        <end position="267"/>
    </location>
</feature>
<gene>
    <name evidence="2" type="ORF">ELY33_14910</name>
</gene>
<feature type="transmembrane region" description="Helical" evidence="1">
    <location>
        <begin position="287"/>
        <end position="307"/>
    </location>
</feature>
<keyword evidence="1" id="KW-0408">Iron</keyword>
<keyword evidence="1" id="KW-0560">Oxidoreductase</keyword>